<dbReference type="AlphaFoldDB" id="A0A9Q0C6X2"/>
<dbReference type="InterPro" id="IPR045223">
    <property type="entry name" value="RACK1-like"/>
</dbReference>
<dbReference type="FunFam" id="2.130.10.10:FF:000615">
    <property type="entry name" value="Receptor for activated C kinase 1"/>
    <property type="match status" value="1"/>
</dbReference>
<dbReference type="PANTHER" id="PTHR19868">
    <property type="entry name" value="RECEPTOR FOR ACTIVATED PROTEIN KINASE C RACK1"/>
    <property type="match status" value="1"/>
</dbReference>
<feature type="region of interest" description="Disordered" evidence="6">
    <location>
        <begin position="26"/>
        <end position="67"/>
    </location>
</feature>
<dbReference type="PROSITE" id="PS50082">
    <property type="entry name" value="WD_REPEATS_2"/>
    <property type="match status" value="3"/>
</dbReference>
<evidence type="ECO:0008006" key="9">
    <source>
        <dbReference type="Google" id="ProtNLM"/>
    </source>
</evidence>
<comment type="caution">
    <text evidence="7">The sequence shown here is derived from an EMBL/GenBank/DDBJ whole genome shotgun (WGS) entry which is preliminary data.</text>
</comment>
<evidence type="ECO:0000256" key="6">
    <source>
        <dbReference type="SAM" id="MobiDB-lite"/>
    </source>
</evidence>
<feature type="repeat" description="WD" evidence="5">
    <location>
        <begin position="273"/>
        <end position="298"/>
    </location>
</feature>
<dbReference type="OrthoDB" id="7875889at2759"/>
<evidence type="ECO:0000256" key="1">
    <source>
        <dbReference type="ARBA" id="ARBA00007253"/>
    </source>
</evidence>
<evidence type="ECO:0000256" key="3">
    <source>
        <dbReference type="ARBA" id="ARBA00022737"/>
    </source>
</evidence>
<evidence type="ECO:0000313" key="7">
    <source>
        <dbReference type="EMBL" id="KAJ1688431.1"/>
    </source>
</evidence>
<keyword evidence="8" id="KW-1185">Reference proteome</keyword>
<dbReference type="InterPro" id="IPR036322">
    <property type="entry name" value="WD40_repeat_dom_sf"/>
</dbReference>
<dbReference type="InterPro" id="IPR001680">
    <property type="entry name" value="WD40_rpt"/>
</dbReference>
<evidence type="ECO:0000313" key="8">
    <source>
        <dbReference type="Proteomes" id="UP001151287"/>
    </source>
</evidence>
<dbReference type="PROSITE" id="PS50294">
    <property type="entry name" value="WD_REPEATS_REGION"/>
    <property type="match status" value="1"/>
</dbReference>
<evidence type="ECO:0000256" key="5">
    <source>
        <dbReference type="PROSITE-ProRule" id="PRU00221"/>
    </source>
</evidence>
<keyword evidence="4" id="KW-0687">Ribonucleoprotein</keyword>
<evidence type="ECO:0000256" key="4">
    <source>
        <dbReference type="ARBA" id="ARBA00023274"/>
    </source>
</evidence>
<dbReference type="InterPro" id="IPR015943">
    <property type="entry name" value="WD40/YVTN_repeat-like_dom_sf"/>
</dbReference>
<accession>A0A9Q0C6X2</accession>
<proteinExistence type="inferred from homology"/>
<name>A0A9Q0C6X2_9POAL</name>
<organism evidence="7 8">
    <name type="scientific">Rhynchospora breviuscula</name>
    <dbReference type="NCBI Taxonomy" id="2022672"/>
    <lineage>
        <taxon>Eukaryota</taxon>
        <taxon>Viridiplantae</taxon>
        <taxon>Streptophyta</taxon>
        <taxon>Embryophyta</taxon>
        <taxon>Tracheophyta</taxon>
        <taxon>Spermatophyta</taxon>
        <taxon>Magnoliopsida</taxon>
        <taxon>Liliopsida</taxon>
        <taxon>Poales</taxon>
        <taxon>Cyperaceae</taxon>
        <taxon>Cyperoideae</taxon>
        <taxon>Rhynchosporeae</taxon>
        <taxon>Rhynchospora</taxon>
    </lineage>
</organism>
<dbReference type="PROSITE" id="PS00678">
    <property type="entry name" value="WD_REPEATS_1"/>
    <property type="match status" value="2"/>
</dbReference>
<dbReference type="GO" id="GO:1990904">
    <property type="term" value="C:ribonucleoprotein complex"/>
    <property type="evidence" value="ECO:0007669"/>
    <property type="project" value="UniProtKB-KW"/>
</dbReference>
<evidence type="ECO:0000256" key="2">
    <source>
        <dbReference type="ARBA" id="ARBA00022574"/>
    </source>
</evidence>
<dbReference type="EMBL" id="JAMQYH010000005">
    <property type="protein sequence ID" value="KAJ1688431.1"/>
    <property type="molecule type" value="Genomic_DNA"/>
</dbReference>
<dbReference type="InterPro" id="IPR020472">
    <property type="entry name" value="WD40_PAC1"/>
</dbReference>
<feature type="repeat" description="WD" evidence="5">
    <location>
        <begin position="181"/>
        <end position="222"/>
    </location>
</feature>
<dbReference type="Pfam" id="PF00400">
    <property type="entry name" value="WD40"/>
    <property type="match status" value="4"/>
</dbReference>
<feature type="region of interest" description="Disordered" evidence="6">
    <location>
        <begin position="115"/>
        <end position="134"/>
    </location>
</feature>
<reference evidence="7" key="1">
    <citation type="journal article" date="2022" name="Cell">
        <title>Repeat-based holocentromeres influence genome architecture and karyotype evolution.</title>
        <authorList>
            <person name="Hofstatter P.G."/>
            <person name="Thangavel G."/>
            <person name="Lux T."/>
            <person name="Neumann P."/>
            <person name="Vondrak T."/>
            <person name="Novak P."/>
            <person name="Zhang M."/>
            <person name="Costa L."/>
            <person name="Castellani M."/>
            <person name="Scott A."/>
            <person name="Toegelov H."/>
            <person name="Fuchs J."/>
            <person name="Mata-Sucre Y."/>
            <person name="Dias Y."/>
            <person name="Vanzela A.L.L."/>
            <person name="Huettel B."/>
            <person name="Almeida C.C.S."/>
            <person name="Simkova H."/>
            <person name="Souza G."/>
            <person name="Pedrosa-Harand A."/>
            <person name="Macas J."/>
            <person name="Mayer K.F.X."/>
            <person name="Houben A."/>
            <person name="Marques A."/>
        </authorList>
    </citation>
    <scope>NUCLEOTIDE SEQUENCE</scope>
    <source>
        <strain evidence="7">RhyBre1mFocal</strain>
    </source>
</reference>
<dbReference type="PRINTS" id="PR00320">
    <property type="entry name" value="GPROTEINBRPT"/>
</dbReference>
<dbReference type="Gene3D" id="2.130.10.10">
    <property type="entry name" value="YVTN repeat-like/Quinoprotein amine dehydrogenase"/>
    <property type="match status" value="1"/>
</dbReference>
<dbReference type="SMART" id="SM00320">
    <property type="entry name" value="WD40"/>
    <property type="match status" value="4"/>
</dbReference>
<keyword evidence="3" id="KW-0677">Repeat</keyword>
<dbReference type="Proteomes" id="UP001151287">
    <property type="component" value="Unassembled WGS sequence"/>
</dbReference>
<gene>
    <name evidence="7" type="ORF">LUZ63_019821</name>
</gene>
<dbReference type="SUPFAM" id="SSF50978">
    <property type="entry name" value="WD40 repeat-like"/>
    <property type="match status" value="1"/>
</dbReference>
<dbReference type="InterPro" id="IPR019775">
    <property type="entry name" value="WD40_repeat_CS"/>
</dbReference>
<dbReference type="GO" id="GO:0043022">
    <property type="term" value="F:ribosome binding"/>
    <property type="evidence" value="ECO:0007669"/>
    <property type="project" value="InterPro"/>
</dbReference>
<dbReference type="GO" id="GO:0045182">
    <property type="term" value="F:translation regulator activity"/>
    <property type="evidence" value="ECO:0007669"/>
    <property type="project" value="InterPro"/>
</dbReference>
<protein>
    <recommendedName>
        <fullName evidence="9">Guanine nucleotide-binding protein subunit beta-like protein</fullName>
    </recommendedName>
</protein>
<comment type="similarity">
    <text evidence="1">Belongs to the WD repeat G protein beta family. Ribosomal protein RACK1 subfamily.</text>
</comment>
<sequence length="322" mass="36164">MAEKLVQVGIMRGHSDMVTETATATATEIAPISSSPPARLEAPPRSRRGLRHAAPSPHGPFALRSGRQAQLRRPLRPLCFLRRRPPPLGTRLRHHHHALRRTLQRRALRRFLPRQPPDRLCLPGSDHQDLEHSRRGPEAHTDWVSCVCLPPSVFRPTIISGSWDQTLKIWNLTNCNLRCTLTGHAGYVNTVTVSPDASLLASGGKDGMLVLWDLAKERKLYCIKAGSIIHALCFCPTRYWVCAATDNCVKILDLETKQVVQDLTNNNKMLHCTSLAWSFDGNTFFTGYTDGTIKAWKVTRKSIDDVVEELPIEFDEDFEAPL</sequence>
<keyword evidence="2 5" id="KW-0853">WD repeat</keyword>
<feature type="repeat" description="WD" evidence="5">
    <location>
        <begin position="137"/>
        <end position="174"/>
    </location>
</feature>